<keyword evidence="2" id="KW-0732">Signal</keyword>
<proteinExistence type="predicted"/>
<feature type="transmembrane region" description="Helical" evidence="1">
    <location>
        <begin position="207"/>
        <end position="228"/>
    </location>
</feature>
<gene>
    <name evidence="3" type="ORF">FHR80_004145</name>
</gene>
<organism evidence="3 4">
    <name type="scientific">Cellulomonas cellasea</name>
    <dbReference type="NCBI Taxonomy" id="43670"/>
    <lineage>
        <taxon>Bacteria</taxon>
        <taxon>Bacillati</taxon>
        <taxon>Actinomycetota</taxon>
        <taxon>Actinomycetes</taxon>
        <taxon>Micrococcales</taxon>
        <taxon>Cellulomonadaceae</taxon>
        <taxon>Cellulomonas</taxon>
    </lineage>
</organism>
<reference evidence="3 4" key="2">
    <citation type="submission" date="2020-08" db="EMBL/GenBank/DDBJ databases">
        <authorList>
            <person name="Partida-Martinez L."/>
            <person name="Huntemann M."/>
            <person name="Clum A."/>
            <person name="Wang J."/>
            <person name="Palaniappan K."/>
            <person name="Ritter S."/>
            <person name="Chen I.-M."/>
            <person name="Stamatis D."/>
            <person name="Reddy T."/>
            <person name="O'Malley R."/>
            <person name="Daum C."/>
            <person name="Shapiro N."/>
            <person name="Ivanova N."/>
            <person name="Kyrpides N."/>
            <person name="Woyke T."/>
        </authorList>
    </citation>
    <scope>NUCLEOTIDE SEQUENCE [LARGE SCALE GENOMIC DNA]</scope>
    <source>
        <strain evidence="3 4">RAS26</strain>
    </source>
</reference>
<evidence type="ECO:0000256" key="1">
    <source>
        <dbReference type="SAM" id="Phobius"/>
    </source>
</evidence>
<keyword evidence="1" id="KW-1133">Transmembrane helix</keyword>
<dbReference type="EMBL" id="JACHVX010000008">
    <property type="protein sequence ID" value="MBB2925205.1"/>
    <property type="molecule type" value="Genomic_DNA"/>
</dbReference>
<keyword evidence="1" id="KW-0472">Membrane</keyword>
<accession>A0A7W4UK44</accession>
<feature type="signal peptide" evidence="2">
    <location>
        <begin position="1"/>
        <end position="27"/>
    </location>
</feature>
<feature type="chain" id="PRO_5030903844" description="DUF3153 domain-containing protein" evidence="2">
    <location>
        <begin position="28"/>
        <end position="247"/>
    </location>
</feature>
<dbReference type="PROSITE" id="PS51257">
    <property type="entry name" value="PROKAR_LIPOPROTEIN"/>
    <property type="match status" value="1"/>
</dbReference>
<dbReference type="RefSeq" id="WP_183297952.1">
    <property type="nucleotide sequence ID" value="NZ_JACHVX010000008.1"/>
</dbReference>
<protein>
    <recommendedName>
        <fullName evidence="5">DUF3153 domain-containing protein</fullName>
    </recommendedName>
</protein>
<dbReference type="Proteomes" id="UP000518206">
    <property type="component" value="Unassembled WGS sequence"/>
</dbReference>
<reference evidence="3 4" key="1">
    <citation type="submission" date="2020-08" db="EMBL/GenBank/DDBJ databases">
        <title>The Agave Microbiome: Exploring the role of microbial communities in plant adaptations to desert environments.</title>
        <authorList>
            <person name="Partida-Martinez L.P."/>
        </authorList>
    </citation>
    <scope>NUCLEOTIDE SEQUENCE [LARGE SCALE GENOMIC DNA]</scope>
    <source>
        <strain evidence="3 4">RAS26</strain>
    </source>
</reference>
<sequence length="247" mass="26572">MSKQQAVQKVRVGLVTAALMLLVGCSAGPYEDSFPDEPRPGELSEYQDACEDAASTATRQAQTVWPRALTARVDDAIDYHLTIDARDTPLPPETYVTDGVPGVMGDVRVSCRLYARLTGGDTYADVVPGSTGVDGWIERTVNGAGIYQWSWSVTFRRPGPHHLNAEVKPVVLDVGGSTSRVLELPTSVTVEGSWIQRSAWWIERQTGAAKIIGGAIIALLTWISLAWAKSASFMAGRKKPAGADAET</sequence>
<evidence type="ECO:0000256" key="2">
    <source>
        <dbReference type="SAM" id="SignalP"/>
    </source>
</evidence>
<name>A0A7W4UK44_9CELL</name>
<keyword evidence="1" id="KW-0812">Transmembrane</keyword>
<dbReference type="AlphaFoldDB" id="A0A7W4UK44"/>
<comment type="caution">
    <text evidence="3">The sequence shown here is derived from an EMBL/GenBank/DDBJ whole genome shotgun (WGS) entry which is preliminary data.</text>
</comment>
<evidence type="ECO:0000313" key="4">
    <source>
        <dbReference type="Proteomes" id="UP000518206"/>
    </source>
</evidence>
<evidence type="ECO:0008006" key="5">
    <source>
        <dbReference type="Google" id="ProtNLM"/>
    </source>
</evidence>
<evidence type="ECO:0000313" key="3">
    <source>
        <dbReference type="EMBL" id="MBB2925205.1"/>
    </source>
</evidence>